<sequence>MEISKYSYVILVGFFVWLTIAPRNSSPRFGELFLAYMVALLFSLVATSEIIMIKPVAFFFTVGGVLAFCYLVARKTIRVTIKNK</sequence>
<reference evidence="2 3" key="1">
    <citation type="submission" date="2016-10" db="EMBL/GenBank/DDBJ databases">
        <authorList>
            <person name="de Groot N.N."/>
        </authorList>
    </citation>
    <scope>NUCLEOTIDE SEQUENCE [LARGE SCALE GENOMIC DNA]</scope>
    <source>
        <strain evidence="2 3">DSM 1736</strain>
    </source>
</reference>
<keyword evidence="1" id="KW-0812">Transmembrane</keyword>
<keyword evidence="3" id="KW-1185">Reference proteome</keyword>
<feature type="transmembrane region" description="Helical" evidence="1">
    <location>
        <begin position="6"/>
        <end position="21"/>
    </location>
</feature>
<dbReference type="STRING" id="146817.SAMN04488502_10330"/>
<gene>
    <name evidence="2" type="ORF">SAMN04488502_10330</name>
</gene>
<dbReference type="RefSeq" id="WP_092071266.1">
    <property type="nucleotide sequence ID" value="NZ_FNHB01000003.1"/>
</dbReference>
<name>A0A1G9RL21_9FIRM</name>
<evidence type="ECO:0000313" key="2">
    <source>
        <dbReference type="EMBL" id="SDM24029.1"/>
    </source>
</evidence>
<evidence type="ECO:0000256" key="1">
    <source>
        <dbReference type="SAM" id="Phobius"/>
    </source>
</evidence>
<feature type="transmembrane region" description="Helical" evidence="1">
    <location>
        <begin position="57"/>
        <end position="73"/>
    </location>
</feature>
<organism evidence="2 3">
    <name type="scientific">Dendrosporobacter quercicolus</name>
    <dbReference type="NCBI Taxonomy" id="146817"/>
    <lineage>
        <taxon>Bacteria</taxon>
        <taxon>Bacillati</taxon>
        <taxon>Bacillota</taxon>
        <taxon>Negativicutes</taxon>
        <taxon>Selenomonadales</taxon>
        <taxon>Sporomusaceae</taxon>
        <taxon>Dendrosporobacter</taxon>
    </lineage>
</organism>
<feature type="transmembrane region" description="Helical" evidence="1">
    <location>
        <begin position="33"/>
        <end position="51"/>
    </location>
</feature>
<accession>A0A1G9RL21</accession>
<dbReference type="OrthoDB" id="1683131at2"/>
<proteinExistence type="predicted"/>
<dbReference type="EMBL" id="FNHB01000003">
    <property type="protein sequence ID" value="SDM24029.1"/>
    <property type="molecule type" value="Genomic_DNA"/>
</dbReference>
<dbReference type="Proteomes" id="UP000214880">
    <property type="component" value="Unassembled WGS sequence"/>
</dbReference>
<protein>
    <submittedName>
        <fullName evidence="2">Uncharacterized protein</fullName>
    </submittedName>
</protein>
<evidence type="ECO:0000313" key="3">
    <source>
        <dbReference type="Proteomes" id="UP000214880"/>
    </source>
</evidence>
<keyword evidence="1" id="KW-0472">Membrane</keyword>
<keyword evidence="1" id="KW-1133">Transmembrane helix</keyword>
<dbReference type="AlphaFoldDB" id="A0A1G9RL21"/>